<dbReference type="OrthoDB" id="525520at2759"/>
<accession>A0A1R1XFX0</accession>
<keyword evidence="3 4" id="KW-0687">Ribonucleoprotein</keyword>
<dbReference type="InterPro" id="IPR001892">
    <property type="entry name" value="Ribosomal_uS13"/>
</dbReference>
<dbReference type="Proteomes" id="UP000187283">
    <property type="component" value="Unassembled WGS sequence"/>
</dbReference>
<keyword evidence="2 4" id="KW-0689">Ribosomal protein</keyword>
<evidence type="ECO:0000256" key="2">
    <source>
        <dbReference type="ARBA" id="ARBA00022980"/>
    </source>
</evidence>
<dbReference type="Pfam" id="PF00416">
    <property type="entry name" value="Ribosomal_S13"/>
    <property type="match status" value="1"/>
</dbReference>
<evidence type="ECO:0000313" key="5">
    <source>
        <dbReference type="EMBL" id="OMJ13537.1"/>
    </source>
</evidence>
<dbReference type="PANTHER" id="PTHR10871:SF1">
    <property type="entry name" value="SMALL RIBOSOMAL SUBUNIT PROTEIN US13M"/>
    <property type="match status" value="1"/>
</dbReference>
<protein>
    <submittedName>
        <fullName evidence="5">37S ribosomal protein SWS2, mitochondrial</fullName>
    </submittedName>
</protein>
<dbReference type="EMBL" id="LSSN01003447">
    <property type="protein sequence ID" value="OMJ13537.1"/>
    <property type="molecule type" value="Genomic_DNA"/>
</dbReference>
<dbReference type="GO" id="GO:0006412">
    <property type="term" value="P:translation"/>
    <property type="evidence" value="ECO:0007669"/>
    <property type="project" value="InterPro"/>
</dbReference>
<evidence type="ECO:0000256" key="3">
    <source>
        <dbReference type="ARBA" id="ARBA00023274"/>
    </source>
</evidence>
<dbReference type="STRING" id="133412.A0A1R1XFX0"/>
<gene>
    <name evidence="5" type="ORF">AYI70_g8430</name>
</gene>
<comment type="caution">
    <text evidence="5">The sequence shown here is derived from an EMBL/GenBank/DDBJ whole genome shotgun (WGS) entry which is preliminary data.</text>
</comment>
<evidence type="ECO:0000256" key="1">
    <source>
        <dbReference type="ARBA" id="ARBA00008080"/>
    </source>
</evidence>
<organism evidence="5 6">
    <name type="scientific">Smittium culicis</name>
    <dbReference type="NCBI Taxonomy" id="133412"/>
    <lineage>
        <taxon>Eukaryota</taxon>
        <taxon>Fungi</taxon>
        <taxon>Fungi incertae sedis</taxon>
        <taxon>Zoopagomycota</taxon>
        <taxon>Kickxellomycotina</taxon>
        <taxon>Harpellomycetes</taxon>
        <taxon>Harpellales</taxon>
        <taxon>Legeriomycetaceae</taxon>
        <taxon>Smittium</taxon>
    </lineage>
</organism>
<reference evidence="5 6" key="1">
    <citation type="submission" date="2017-01" db="EMBL/GenBank/DDBJ databases">
        <authorList>
            <person name="Mah S.A."/>
            <person name="Swanson W.J."/>
            <person name="Moy G.W."/>
            <person name="Vacquier V.D."/>
        </authorList>
    </citation>
    <scope>NUCLEOTIDE SEQUENCE [LARGE SCALE GENOMIC DNA]</scope>
    <source>
        <strain evidence="5 6">GSMNP</strain>
    </source>
</reference>
<dbReference type="InterPro" id="IPR027437">
    <property type="entry name" value="Rbsml_uS13_C"/>
</dbReference>
<dbReference type="InterPro" id="IPR010979">
    <property type="entry name" value="Ribosomal_uS13-like_H2TH"/>
</dbReference>
<dbReference type="PIRSF" id="PIRSF002134">
    <property type="entry name" value="Ribosomal_S13"/>
    <property type="match status" value="1"/>
</dbReference>
<sequence>MLHLLGVNLPDQKVVSIALTHFYGIGRKSALQICSQLSIHRQCKLHELTEPQINSLTSILSSNLLESDLSRVVSNNILRLKRIKSYVGMRHSMNLPVHGQRTRNNCKTAKRLNGRFVRKYTT</sequence>
<keyword evidence="6" id="KW-1185">Reference proteome</keyword>
<evidence type="ECO:0000313" key="6">
    <source>
        <dbReference type="Proteomes" id="UP000187283"/>
    </source>
</evidence>
<dbReference type="Gene3D" id="1.10.8.50">
    <property type="match status" value="1"/>
</dbReference>
<dbReference type="AlphaFoldDB" id="A0A1R1XFX0"/>
<dbReference type="GO" id="GO:0005739">
    <property type="term" value="C:mitochondrion"/>
    <property type="evidence" value="ECO:0007669"/>
    <property type="project" value="TreeGrafter"/>
</dbReference>
<evidence type="ECO:0000256" key="4">
    <source>
        <dbReference type="RuleBase" id="RU003830"/>
    </source>
</evidence>
<dbReference type="PROSITE" id="PS50159">
    <property type="entry name" value="RIBOSOMAL_S13_2"/>
    <property type="match status" value="1"/>
</dbReference>
<dbReference type="GO" id="GO:0003735">
    <property type="term" value="F:structural constituent of ribosome"/>
    <property type="evidence" value="ECO:0007669"/>
    <property type="project" value="InterPro"/>
</dbReference>
<comment type="similarity">
    <text evidence="1 4">Belongs to the universal ribosomal protein uS13 family.</text>
</comment>
<dbReference type="SUPFAM" id="SSF46946">
    <property type="entry name" value="S13-like H2TH domain"/>
    <property type="match status" value="1"/>
</dbReference>
<proteinExistence type="inferred from homology"/>
<name>A0A1R1XFX0_9FUNG</name>
<dbReference type="GO" id="GO:0015935">
    <property type="term" value="C:small ribosomal subunit"/>
    <property type="evidence" value="ECO:0007669"/>
    <property type="project" value="TreeGrafter"/>
</dbReference>
<dbReference type="GO" id="GO:0003723">
    <property type="term" value="F:RNA binding"/>
    <property type="evidence" value="ECO:0007669"/>
    <property type="project" value="InterPro"/>
</dbReference>
<dbReference type="FunFam" id="1.10.8.50:FF:000001">
    <property type="entry name" value="30S ribosomal protein S13"/>
    <property type="match status" value="1"/>
</dbReference>
<dbReference type="Gene3D" id="4.10.910.10">
    <property type="entry name" value="30s ribosomal protein s13, domain 2"/>
    <property type="match status" value="1"/>
</dbReference>
<dbReference type="PANTHER" id="PTHR10871">
    <property type="entry name" value="30S RIBOSOMAL PROTEIN S13/40S RIBOSOMAL PROTEIN S18"/>
    <property type="match status" value="1"/>
</dbReference>
<dbReference type="HAMAP" id="MF_01315">
    <property type="entry name" value="Ribosomal_uS13"/>
    <property type="match status" value="1"/>
</dbReference>